<dbReference type="EMBL" id="CP144749">
    <property type="protein sequence ID" value="WVZ76761.1"/>
    <property type="molecule type" value="Genomic_DNA"/>
</dbReference>
<evidence type="ECO:0000313" key="1">
    <source>
        <dbReference type="EMBL" id="WVZ76761.1"/>
    </source>
</evidence>
<organism evidence="1 2">
    <name type="scientific">Paspalum notatum var. saurae</name>
    <dbReference type="NCBI Taxonomy" id="547442"/>
    <lineage>
        <taxon>Eukaryota</taxon>
        <taxon>Viridiplantae</taxon>
        <taxon>Streptophyta</taxon>
        <taxon>Embryophyta</taxon>
        <taxon>Tracheophyta</taxon>
        <taxon>Spermatophyta</taxon>
        <taxon>Magnoliopsida</taxon>
        <taxon>Liliopsida</taxon>
        <taxon>Poales</taxon>
        <taxon>Poaceae</taxon>
        <taxon>PACMAD clade</taxon>
        <taxon>Panicoideae</taxon>
        <taxon>Andropogonodae</taxon>
        <taxon>Paspaleae</taxon>
        <taxon>Paspalinae</taxon>
        <taxon>Paspalum</taxon>
    </lineage>
</organism>
<dbReference type="Proteomes" id="UP001341281">
    <property type="component" value="Chromosome 05"/>
</dbReference>
<sequence>MKSSKVIGPRFNALRCSAEPWSNLAHGSQNRYTGDSGWYASYENVHDARRKQPVFTADVIRTR</sequence>
<proteinExistence type="predicted"/>
<reference evidence="1 2" key="1">
    <citation type="submission" date="2024-02" db="EMBL/GenBank/DDBJ databases">
        <title>High-quality chromosome-scale genome assembly of Pensacola bahiagrass (Paspalum notatum Flugge var. saurae).</title>
        <authorList>
            <person name="Vega J.M."/>
            <person name="Podio M."/>
            <person name="Orjuela J."/>
            <person name="Siena L.A."/>
            <person name="Pessino S.C."/>
            <person name="Combes M.C."/>
            <person name="Mariac C."/>
            <person name="Albertini E."/>
            <person name="Pupilli F."/>
            <person name="Ortiz J.P.A."/>
            <person name="Leblanc O."/>
        </authorList>
    </citation>
    <scope>NUCLEOTIDE SEQUENCE [LARGE SCALE GENOMIC DNA]</scope>
    <source>
        <strain evidence="1">R1</strain>
        <tissue evidence="1">Leaf</tissue>
    </source>
</reference>
<name>A0AAQ3WX97_PASNO</name>
<evidence type="ECO:0000313" key="2">
    <source>
        <dbReference type="Proteomes" id="UP001341281"/>
    </source>
</evidence>
<keyword evidence="2" id="KW-1185">Reference proteome</keyword>
<gene>
    <name evidence="1" type="ORF">U9M48_024703</name>
</gene>
<protein>
    <submittedName>
        <fullName evidence="1">Uncharacterized protein</fullName>
    </submittedName>
</protein>
<dbReference type="AlphaFoldDB" id="A0AAQ3WX97"/>
<accession>A0AAQ3WX97</accession>